<comment type="caution">
    <text evidence="1">The sequence shown here is derived from an EMBL/GenBank/DDBJ whole genome shotgun (WGS) entry which is preliminary data.</text>
</comment>
<dbReference type="OrthoDB" id="20198at2759"/>
<dbReference type="Proteomes" id="UP000094819">
    <property type="component" value="Unassembled WGS sequence"/>
</dbReference>
<dbReference type="GeneID" id="30195902"/>
<name>A0A1E3IIJ6_9TREE</name>
<organism evidence="1 2">
    <name type="scientific">Cryptococcus wingfieldii CBS 7118</name>
    <dbReference type="NCBI Taxonomy" id="1295528"/>
    <lineage>
        <taxon>Eukaryota</taxon>
        <taxon>Fungi</taxon>
        <taxon>Dikarya</taxon>
        <taxon>Basidiomycota</taxon>
        <taxon>Agaricomycotina</taxon>
        <taxon>Tremellomycetes</taxon>
        <taxon>Tremellales</taxon>
        <taxon>Cryptococcaceae</taxon>
        <taxon>Cryptococcus</taxon>
    </lineage>
</organism>
<protein>
    <submittedName>
        <fullName evidence="1">Uncharacterized protein</fullName>
    </submittedName>
</protein>
<dbReference type="EMBL" id="AWGH01000025">
    <property type="protein sequence ID" value="ODN88419.1"/>
    <property type="molecule type" value="Genomic_DNA"/>
</dbReference>
<keyword evidence="2" id="KW-1185">Reference proteome</keyword>
<evidence type="ECO:0000313" key="2">
    <source>
        <dbReference type="Proteomes" id="UP000094819"/>
    </source>
</evidence>
<gene>
    <name evidence="1" type="ORF">L198_06690</name>
</gene>
<reference evidence="1 2" key="1">
    <citation type="submission" date="2016-06" db="EMBL/GenBank/DDBJ databases">
        <title>Evolution of pathogenesis and genome organization in the Tremellales.</title>
        <authorList>
            <person name="Cuomo C."/>
            <person name="Litvintseva A."/>
            <person name="Heitman J."/>
            <person name="Chen Y."/>
            <person name="Sun S."/>
            <person name="Springer D."/>
            <person name="Dromer F."/>
            <person name="Young S."/>
            <person name="Zeng Q."/>
            <person name="Chapman S."/>
            <person name="Gujja S."/>
            <person name="Saif S."/>
            <person name="Birren B."/>
        </authorList>
    </citation>
    <scope>NUCLEOTIDE SEQUENCE [LARGE SCALE GENOMIC DNA]</scope>
    <source>
        <strain evidence="1 2">CBS 7118</strain>
    </source>
</reference>
<evidence type="ECO:0000313" key="1">
    <source>
        <dbReference type="EMBL" id="ODN88419.1"/>
    </source>
</evidence>
<proteinExistence type="predicted"/>
<dbReference type="RefSeq" id="XP_019029228.1">
    <property type="nucleotide sequence ID" value="XM_019178745.1"/>
</dbReference>
<accession>A0A1E3IIJ6</accession>
<sequence length="110" mass="12222">MPSEVEWGFWDGKEESGEGWNAFDGVSTAEEIGSYETYLRRVHYALAKLEEEIDLEPHAVLGIAISDARTMNLKAEDAKPELEFESMGAFVDGVKEAMGSEGYQEWGLEG</sequence>
<dbReference type="AlphaFoldDB" id="A0A1E3IIJ6"/>